<proteinExistence type="predicted"/>
<evidence type="ECO:0000313" key="1">
    <source>
        <dbReference type="EMBL" id="MTB72409.1"/>
    </source>
</evidence>
<dbReference type="AlphaFoldDB" id="A0A6I3IV40"/>
<comment type="caution">
    <text evidence="1">The sequence shown here is derived from an EMBL/GenBank/DDBJ whole genome shotgun (WGS) entry which is preliminary data.</text>
</comment>
<name>A0A6I3IV40_9MICO</name>
<evidence type="ECO:0000313" key="2">
    <source>
        <dbReference type="Proteomes" id="UP000431092"/>
    </source>
</evidence>
<dbReference type="Proteomes" id="UP000431092">
    <property type="component" value="Unassembled WGS sequence"/>
</dbReference>
<reference evidence="1 2" key="1">
    <citation type="submission" date="2019-11" db="EMBL/GenBank/DDBJ databases">
        <title>Whole genome sequencing identifies a novel species of the genus Arsenicicoccus isolated from human blood.</title>
        <authorList>
            <person name="Jeong J.H."/>
            <person name="Kweon O.J."/>
            <person name="Kim H.R."/>
            <person name="Kim T.-H."/>
            <person name="Ha S.-M."/>
            <person name="Lee M.-K."/>
        </authorList>
    </citation>
    <scope>NUCLEOTIDE SEQUENCE [LARGE SCALE GENOMIC DNA]</scope>
    <source>
        <strain evidence="1 2">MKL-02</strain>
    </source>
</reference>
<gene>
    <name evidence="1" type="ORF">GGG17_10595</name>
</gene>
<dbReference type="RefSeq" id="WP_154593699.1">
    <property type="nucleotide sequence ID" value="NZ_WLVL01000039.1"/>
</dbReference>
<dbReference type="EMBL" id="WLVL01000039">
    <property type="protein sequence ID" value="MTB72409.1"/>
    <property type="molecule type" value="Genomic_DNA"/>
</dbReference>
<keyword evidence="2" id="KW-1185">Reference proteome</keyword>
<accession>A0A6I3IV40</accession>
<organism evidence="1 2">
    <name type="scientific">Arsenicicoccus cauae</name>
    <dbReference type="NCBI Taxonomy" id="2663847"/>
    <lineage>
        <taxon>Bacteria</taxon>
        <taxon>Bacillati</taxon>
        <taxon>Actinomycetota</taxon>
        <taxon>Actinomycetes</taxon>
        <taxon>Micrococcales</taxon>
        <taxon>Intrasporangiaceae</taxon>
        <taxon>Arsenicicoccus</taxon>
    </lineage>
</organism>
<sequence>MDISMESFHVGGRKVGALVRRLTPTQLRSLLVYRDGPRLRRTDHTLTHRGDVRDWTSCSLSTPEGSTSARRTDATTIDVDGTAHEIPADTIPSSAQTVVLEQMLAGSHTDEEFHVLDESTPQDAPRSAHLSVGNPETVQLPGRTEQELGTVTLFVDESASHHFWFDSHHVLAADWEGPRSYLVSSHDELLAGLDDEVAAAVREFIA</sequence>
<protein>
    <submittedName>
        <fullName evidence="1">Uncharacterized protein</fullName>
    </submittedName>
</protein>